<reference evidence="11 13" key="1">
    <citation type="submission" date="2017-07" db="EMBL/GenBank/DDBJ databases">
        <title>Tamlnaduibacter salinus (Mi-7) genome sequencing.</title>
        <authorList>
            <person name="Verma A."/>
            <person name="Krishnamurthi S."/>
        </authorList>
    </citation>
    <scope>NUCLEOTIDE SEQUENCE [LARGE SCALE GENOMIC DNA]</scope>
    <source>
        <strain evidence="11 13">Mi-7</strain>
    </source>
</reference>
<dbReference type="Proteomes" id="UP000245887">
    <property type="component" value="Unassembled WGS sequence"/>
</dbReference>
<keyword evidence="11" id="KW-0966">Cell projection</keyword>
<feature type="compositionally biased region" description="Polar residues" evidence="6">
    <location>
        <begin position="143"/>
        <end position="157"/>
    </location>
</feature>
<dbReference type="InterPro" id="IPR001444">
    <property type="entry name" value="Flag_bb_rod_N"/>
</dbReference>
<evidence type="ECO:0000256" key="3">
    <source>
        <dbReference type="ARBA" id="ARBA00019015"/>
    </source>
</evidence>
<keyword evidence="11" id="KW-0969">Cilium</keyword>
<dbReference type="InterPro" id="IPR010930">
    <property type="entry name" value="Flg_bb/hook_C_dom"/>
</dbReference>
<feature type="domain" description="Flagellar basal body rod protein N-terminal" evidence="7">
    <location>
        <begin position="4"/>
        <end position="33"/>
    </location>
</feature>
<sequence length="653" mass="68731">MAFNIGLSGLRASQVDLDVTGNNISNASTVGFKGSEAQFGDLYASGFLSSGSNPIGDGVRVQDVQQQFGQGNIRFTDNGLDMAINGDGFFVLNNDGEVRYSRAGQFGIDKDGFVTNNQNMRVQGFQADDDGNLSGVRGDLQVDSDNLAPQRTTNVDSDLNLDSRESVLAESGSRYETDQPALNAQTNAQELTVTYPDSTTRTVDIAAGASARSIANSLSQEEDVSATGRTESVLDGTNDGNILPGDILTLQNVDFTVQATDDNGNALTQQEQLQQLADDINGSSLSSLNATINGAGDLRIISSRGDTLGFSYDNSGGGGSLEFDSGTAVSGDPNNPSEQVGGVNITLGRDITLAATPDTAGDDTILTGESPDGFVTNTFDPTDQRTYNHATSSTIYDSLGNPHTMTQYFVKEPATGVNQGSPWSLYVQIDGRNVGDPVTPGGQPTMAQYDLLFNENGTLESVDGDPENEILVSNWVPVDENGQPNGADGPRTVADGGQIPIPEPPVSSNFSIDLRDTTQYGSEFAVNDQQQNGFTTGRLSGLDVSNEGVLFARYSNGQSLTLGQVALAGFNNTEGLSPVGETTWVETFESGQPIVGAPDSGTLGSIKSSSVEESNVDLSGELVNLIIAQRNYQANAKTIETADSVTQTIINLR</sequence>
<proteinExistence type="inferred from homology"/>
<feature type="domain" description="Flagellar basal-body/hook protein C-terminal" evidence="8">
    <location>
        <begin position="608"/>
        <end position="652"/>
    </location>
</feature>
<dbReference type="GO" id="GO:0009425">
    <property type="term" value="C:bacterial-type flagellum basal body"/>
    <property type="evidence" value="ECO:0007669"/>
    <property type="project" value="UniProtKB-SubCell"/>
</dbReference>
<dbReference type="Pfam" id="PF07559">
    <property type="entry name" value="FlgE_D2"/>
    <property type="match status" value="1"/>
</dbReference>
<dbReference type="PANTHER" id="PTHR30435">
    <property type="entry name" value="FLAGELLAR PROTEIN"/>
    <property type="match status" value="1"/>
</dbReference>
<comment type="similarity">
    <text evidence="2 5">Belongs to the flagella basal body rod proteins family.</text>
</comment>
<dbReference type="InterPro" id="IPR037925">
    <property type="entry name" value="FlgE/F/G-like"/>
</dbReference>
<evidence type="ECO:0000259" key="7">
    <source>
        <dbReference type="Pfam" id="PF00460"/>
    </source>
</evidence>
<evidence type="ECO:0000256" key="6">
    <source>
        <dbReference type="SAM" id="MobiDB-lite"/>
    </source>
</evidence>
<evidence type="ECO:0000259" key="10">
    <source>
        <dbReference type="Pfam" id="PF22692"/>
    </source>
</evidence>
<gene>
    <name evidence="12" type="ORF">C8D92_1079</name>
    <name evidence="11" type="ORF">CF392_06820</name>
</gene>
<comment type="function">
    <text evidence="5">A flexible structure which links the flagellar filament to the drive apparatus in the basal body.</text>
</comment>
<evidence type="ECO:0000259" key="9">
    <source>
        <dbReference type="Pfam" id="PF07559"/>
    </source>
</evidence>
<name>A0A2A2I2H2_9GAMM</name>
<evidence type="ECO:0000313" key="11">
    <source>
        <dbReference type="EMBL" id="PAV26221.1"/>
    </source>
</evidence>
<keyword evidence="11" id="KW-0282">Flagellum</keyword>
<dbReference type="Pfam" id="PF00460">
    <property type="entry name" value="Flg_bb_rod"/>
    <property type="match status" value="1"/>
</dbReference>
<reference evidence="12 14" key="2">
    <citation type="submission" date="2018-04" db="EMBL/GenBank/DDBJ databases">
        <title>Genomic Encyclopedia of Type Strains, Phase IV (KMG-IV): sequencing the most valuable type-strain genomes for metagenomic binning, comparative biology and taxonomic classification.</title>
        <authorList>
            <person name="Goeker M."/>
        </authorList>
    </citation>
    <scope>NUCLEOTIDE SEQUENCE [LARGE SCALE GENOMIC DNA]</scope>
    <source>
        <strain evidence="12 14">DSM 28688</strain>
    </source>
</reference>
<dbReference type="InterPro" id="IPR011491">
    <property type="entry name" value="FlgE_D2"/>
</dbReference>
<feature type="domain" description="Flagellar hook protein FlgE/F/G-like D1" evidence="10">
    <location>
        <begin position="83"/>
        <end position="142"/>
    </location>
</feature>
<dbReference type="AlphaFoldDB" id="A0A2A2I2H2"/>
<comment type="caution">
    <text evidence="11">The sequence shown here is derived from an EMBL/GenBank/DDBJ whole genome shotgun (WGS) entry which is preliminary data.</text>
</comment>
<dbReference type="PANTHER" id="PTHR30435:SF1">
    <property type="entry name" value="FLAGELLAR HOOK PROTEIN FLGE"/>
    <property type="match status" value="1"/>
</dbReference>
<dbReference type="Proteomes" id="UP000218332">
    <property type="component" value="Unassembled WGS sequence"/>
</dbReference>
<dbReference type="SUPFAM" id="SSF117143">
    <property type="entry name" value="Flagellar hook protein flgE"/>
    <property type="match status" value="2"/>
</dbReference>
<dbReference type="InterPro" id="IPR020013">
    <property type="entry name" value="Flagellar_FlgE/F/G"/>
</dbReference>
<comment type="subcellular location">
    <subcellularLocation>
        <location evidence="1 5">Bacterial flagellum basal body</location>
    </subcellularLocation>
</comment>
<dbReference type="InterPro" id="IPR053967">
    <property type="entry name" value="LlgE_F_G-like_D1"/>
</dbReference>
<feature type="domain" description="Flagellar hook protein FlgE D2" evidence="9">
    <location>
        <begin position="377"/>
        <end position="534"/>
    </location>
</feature>
<evidence type="ECO:0000313" key="12">
    <source>
        <dbReference type="EMBL" id="PVY75292.1"/>
    </source>
</evidence>
<feature type="region of interest" description="Disordered" evidence="6">
    <location>
        <begin position="125"/>
        <end position="158"/>
    </location>
</feature>
<dbReference type="Pfam" id="PF22692">
    <property type="entry name" value="LlgE_F_G_D1"/>
    <property type="match status" value="1"/>
</dbReference>
<dbReference type="Pfam" id="PF06429">
    <property type="entry name" value="Flg_bbr_C"/>
    <property type="match status" value="1"/>
</dbReference>
<dbReference type="OrthoDB" id="8578401at2"/>
<dbReference type="EMBL" id="NMPM01000033">
    <property type="protein sequence ID" value="PAV26221.1"/>
    <property type="molecule type" value="Genomic_DNA"/>
</dbReference>
<organism evidence="11 13">
    <name type="scientific">Tamilnaduibacter salinus</name>
    <dbReference type="NCBI Taxonomy" id="1484056"/>
    <lineage>
        <taxon>Bacteria</taxon>
        <taxon>Pseudomonadati</taxon>
        <taxon>Pseudomonadota</taxon>
        <taxon>Gammaproteobacteria</taxon>
        <taxon>Pseudomonadales</taxon>
        <taxon>Marinobacteraceae</taxon>
        <taxon>Tamilnaduibacter</taxon>
    </lineage>
</organism>
<evidence type="ECO:0000313" key="13">
    <source>
        <dbReference type="Proteomes" id="UP000218332"/>
    </source>
</evidence>
<evidence type="ECO:0000256" key="2">
    <source>
        <dbReference type="ARBA" id="ARBA00009677"/>
    </source>
</evidence>
<evidence type="ECO:0000259" key="8">
    <source>
        <dbReference type="Pfam" id="PF06429"/>
    </source>
</evidence>
<dbReference type="NCBIfam" id="TIGR03506">
    <property type="entry name" value="FlgEFG_subfam"/>
    <property type="match status" value="2"/>
</dbReference>
<evidence type="ECO:0000256" key="4">
    <source>
        <dbReference type="ARBA" id="ARBA00023143"/>
    </source>
</evidence>
<dbReference type="EMBL" id="QEKQ01000007">
    <property type="protein sequence ID" value="PVY75292.1"/>
    <property type="molecule type" value="Genomic_DNA"/>
</dbReference>
<dbReference type="Gene3D" id="2.60.98.20">
    <property type="entry name" value="Flagellar hook protein FlgE"/>
    <property type="match status" value="1"/>
</dbReference>
<accession>A0A2A2I2H2</accession>
<evidence type="ECO:0000313" key="14">
    <source>
        <dbReference type="Proteomes" id="UP000245887"/>
    </source>
</evidence>
<protein>
    <recommendedName>
        <fullName evidence="3 5">Flagellar hook protein FlgE</fullName>
    </recommendedName>
</protein>
<evidence type="ECO:0000256" key="1">
    <source>
        <dbReference type="ARBA" id="ARBA00004117"/>
    </source>
</evidence>
<dbReference type="RefSeq" id="WP_095610713.1">
    <property type="nucleotide sequence ID" value="NZ_NMPM01000033.1"/>
</dbReference>
<dbReference type="GO" id="GO:0071978">
    <property type="term" value="P:bacterial-type flagellum-dependent swarming motility"/>
    <property type="evidence" value="ECO:0007669"/>
    <property type="project" value="TreeGrafter"/>
</dbReference>
<dbReference type="GO" id="GO:0009424">
    <property type="term" value="C:bacterial-type flagellum hook"/>
    <property type="evidence" value="ECO:0007669"/>
    <property type="project" value="TreeGrafter"/>
</dbReference>
<evidence type="ECO:0000256" key="5">
    <source>
        <dbReference type="RuleBase" id="RU362116"/>
    </source>
</evidence>
<keyword evidence="4 5" id="KW-0975">Bacterial flagellum</keyword>
<dbReference type="InterPro" id="IPR037058">
    <property type="entry name" value="Falgellar_hook_FlgE_sf"/>
</dbReference>
<keyword evidence="13" id="KW-1185">Reference proteome</keyword>
<dbReference type="GO" id="GO:0005829">
    <property type="term" value="C:cytosol"/>
    <property type="evidence" value="ECO:0007669"/>
    <property type="project" value="TreeGrafter"/>
</dbReference>